<feature type="domain" description="Snurportin-1 m3G cap-binding" evidence="11">
    <location>
        <begin position="78"/>
        <end position="184"/>
    </location>
</feature>
<protein>
    <recommendedName>
        <fullName evidence="5">Snurportin-1</fullName>
    </recommendedName>
</protein>
<dbReference type="OrthoDB" id="10003593at2759"/>
<evidence type="ECO:0000256" key="2">
    <source>
        <dbReference type="ARBA" id="ARBA00004123"/>
    </source>
</evidence>
<evidence type="ECO:0000256" key="9">
    <source>
        <dbReference type="ARBA" id="ARBA00023242"/>
    </source>
</evidence>
<comment type="similarity">
    <text evidence="4">Belongs to the snurportin family.</text>
</comment>
<dbReference type="Proteomes" id="UP000765509">
    <property type="component" value="Unassembled WGS sequence"/>
</dbReference>
<dbReference type="GO" id="GO:0003723">
    <property type="term" value="F:RNA binding"/>
    <property type="evidence" value="ECO:0007669"/>
    <property type="project" value="UniProtKB-KW"/>
</dbReference>
<comment type="function">
    <text evidence="1">Functions as an U snRNP-specific nuclear import adapter. Involved in the trimethylguanosine (m3G)-cap-dependent nuclear import of U snRNPs. Binds specifically to the terminal m3G-cap U snRNAs.</text>
</comment>
<keyword evidence="8" id="KW-0694">RNA-binding</keyword>
<gene>
    <name evidence="12" type="ORF">O181_006231</name>
</gene>
<dbReference type="Gene3D" id="3.30.470.30">
    <property type="entry name" value="DNA ligase/mRNA capping enzyme"/>
    <property type="match status" value="1"/>
</dbReference>
<dbReference type="EMBL" id="AVOT02001322">
    <property type="protein sequence ID" value="MBW0466516.1"/>
    <property type="molecule type" value="Genomic_DNA"/>
</dbReference>
<dbReference type="InterPro" id="IPR017336">
    <property type="entry name" value="Snurportin-1"/>
</dbReference>
<dbReference type="GO" id="GO:0005634">
    <property type="term" value="C:nucleus"/>
    <property type="evidence" value="ECO:0007669"/>
    <property type="project" value="UniProtKB-SubCell"/>
</dbReference>
<evidence type="ECO:0000313" key="13">
    <source>
        <dbReference type="Proteomes" id="UP000765509"/>
    </source>
</evidence>
<evidence type="ECO:0000256" key="8">
    <source>
        <dbReference type="ARBA" id="ARBA00022884"/>
    </source>
</evidence>
<dbReference type="GO" id="GO:0061015">
    <property type="term" value="P:snRNA import into nucleus"/>
    <property type="evidence" value="ECO:0007669"/>
    <property type="project" value="InterPro"/>
</dbReference>
<reference evidence="12" key="1">
    <citation type="submission" date="2021-03" db="EMBL/GenBank/DDBJ databases">
        <title>Draft genome sequence of rust myrtle Austropuccinia psidii MF-1, a brazilian biotype.</title>
        <authorList>
            <person name="Quecine M.C."/>
            <person name="Pachon D.M.R."/>
            <person name="Bonatelli M.L."/>
            <person name="Correr F.H."/>
            <person name="Franceschini L.M."/>
            <person name="Leite T.F."/>
            <person name="Margarido G.R.A."/>
            <person name="Almeida C.A."/>
            <person name="Ferrarezi J.A."/>
            <person name="Labate C.A."/>
        </authorList>
    </citation>
    <scope>NUCLEOTIDE SEQUENCE</scope>
    <source>
        <strain evidence="12">MF-1</strain>
    </source>
</reference>
<evidence type="ECO:0000313" key="12">
    <source>
        <dbReference type="EMBL" id="MBW0466516.1"/>
    </source>
</evidence>
<evidence type="ECO:0000256" key="6">
    <source>
        <dbReference type="ARBA" id="ARBA00022448"/>
    </source>
</evidence>
<keyword evidence="9" id="KW-0539">Nucleus</keyword>
<dbReference type="SUPFAM" id="SSF56091">
    <property type="entry name" value="DNA ligase/mRNA capping enzyme, catalytic domain"/>
    <property type="match status" value="1"/>
</dbReference>
<evidence type="ECO:0000256" key="4">
    <source>
        <dbReference type="ARBA" id="ARBA00007540"/>
    </source>
</evidence>
<dbReference type="PANTHER" id="PTHR13403">
    <property type="entry name" value="SNURPORTIN1 RNUT1 PROTEIN RNA, U TRANSPORTER 1"/>
    <property type="match status" value="1"/>
</dbReference>
<comment type="subcellular location">
    <subcellularLocation>
        <location evidence="3">Cytoplasm</location>
    </subcellularLocation>
    <subcellularLocation>
        <location evidence="2">Nucleus</location>
    </subcellularLocation>
</comment>
<feature type="non-terminal residue" evidence="12">
    <location>
        <position position="300"/>
    </location>
</feature>
<evidence type="ECO:0000256" key="3">
    <source>
        <dbReference type="ARBA" id="ARBA00004496"/>
    </source>
</evidence>
<accession>A0A9Q3BIS8</accession>
<dbReference type="AlphaFoldDB" id="A0A9Q3BIS8"/>
<dbReference type="GO" id="GO:0005737">
    <property type="term" value="C:cytoplasm"/>
    <property type="evidence" value="ECO:0007669"/>
    <property type="project" value="UniProtKB-SubCell"/>
</dbReference>
<organism evidence="12 13">
    <name type="scientific">Austropuccinia psidii MF-1</name>
    <dbReference type="NCBI Taxonomy" id="1389203"/>
    <lineage>
        <taxon>Eukaryota</taxon>
        <taxon>Fungi</taxon>
        <taxon>Dikarya</taxon>
        <taxon>Basidiomycota</taxon>
        <taxon>Pucciniomycotina</taxon>
        <taxon>Pucciniomycetes</taxon>
        <taxon>Pucciniales</taxon>
        <taxon>Sphaerophragmiaceae</taxon>
        <taxon>Austropuccinia</taxon>
    </lineage>
</organism>
<feature type="region of interest" description="Disordered" evidence="10">
    <location>
        <begin position="19"/>
        <end position="57"/>
    </location>
</feature>
<sequence length="300" mass="33302">ALDLIRGIESIADIFLNDQDSESEGKYSDADEGEYEQQSSHTQELDEPSNPGVQSKNKYRRYRNRCMSAESLDLSDGLPEEFEQNWIMVGPIPKGKRCLALSFGVQNRRKMDAPNTILLSRKSASLIGSFTTGLPSDCILDCVYDSESQVLWVLDLLKWKDQAMIDCEANFRFWWRDSKISELGPQNMPTSANLLIMLIPVLPGFSNATVATVTCHMMAHPSATQMFPVLSGTSDGSSMLHTIKFQHDGLLFYLQSATYESGETTLAGWVPLQVPAAEATTSGIGRLNLLCQGDNNKMQE</sequence>
<dbReference type="InterPro" id="IPR047857">
    <property type="entry name" value="Snurportin1_C"/>
</dbReference>
<keyword evidence="7" id="KW-0963">Cytoplasm</keyword>
<keyword evidence="13" id="KW-1185">Reference proteome</keyword>
<evidence type="ECO:0000256" key="1">
    <source>
        <dbReference type="ARBA" id="ARBA00003975"/>
    </source>
</evidence>
<evidence type="ECO:0000256" key="10">
    <source>
        <dbReference type="SAM" id="MobiDB-lite"/>
    </source>
</evidence>
<proteinExistence type="inferred from homology"/>
<evidence type="ECO:0000256" key="5">
    <source>
        <dbReference type="ARBA" id="ARBA00016034"/>
    </source>
</evidence>
<evidence type="ECO:0000256" key="7">
    <source>
        <dbReference type="ARBA" id="ARBA00022490"/>
    </source>
</evidence>
<dbReference type="Pfam" id="PF21974">
    <property type="entry name" value="SPN1_m3Gcap_bd"/>
    <property type="match status" value="1"/>
</dbReference>
<evidence type="ECO:0000259" key="11">
    <source>
        <dbReference type="Pfam" id="PF21974"/>
    </source>
</evidence>
<name>A0A9Q3BIS8_9BASI</name>
<keyword evidence="6" id="KW-0813">Transport</keyword>
<dbReference type="PANTHER" id="PTHR13403:SF6">
    <property type="entry name" value="SNURPORTIN-1"/>
    <property type="match status" value="1"/>
</dbReference>
<comment type="caution">
    <text evidence="12">The sequence shown here is derived from an EMBL/GenBank/DDBJ whole genome shotgun (WGS) entry which is preliminary data.</text>
</comment>